<evidence type="ECO:0000313" key="2">
    <source>
        <dbReference type="Proteomes" id="UP000182149"/>
    </source>
</evidence>
<accession>A0A1L8QMZ6</accession>
<gene>
    <name evidence="1" type="ORF">RU93_GL001366</name>
</gene>
<dbReference type="PANTHER" id="PTHR33747">
    <property type="entry name" value="UPF0225 PROTEIN SCO1677"/>
    <property type="match status" value="1"/>
</dbReference>
<protein>
    <submittedName>
        <fullName evidence="1">SEC-C motif domain protein</fullName>
    </submittedName>
</protein>
<dbReference type="Pfam" id="PF02810">
    <property type="entry name" value="SEC-C"/>
    <property type="match status" value="1"/>
</dbReference>
<dbReference type="EMBL" id="JXKD01000028">
    <property type="protein sequence ID" value="OJG08847.1"/>
    <property type="molecule type" value="Genomic_DNA"/>
</dbReference>
<dbReference type="PANTHER" id="PTHR33747:SF1">
    <property type="entry name" value="ADENYLATE CYCLASE-ASSOCIATED CAP C-TERMINAL DOMAIN-CONTAINING PROTEIN"/>
    <property type="match status" value="1"/>
</dbReference>
<dbReference type="Gene3D" id="3.10.450.50">
    <property type="match status" value="1"/>
</dbReference>
<dbReference type="Proteomes" id="UP000182149">
    <property type="component" value="Unassembled WGS sequence"/>
</dbReference>
<sequence length="254" mass="29844">MNGSDQMPQLIDYIIALTNLYGIVPKNRVQTIYNQQHTAPVTEEELQLILDNLPSTLEKAFVVAYQDYFVHEFIIEERLFDELMLQKGRKPYHVPEKEKLLLYIDESYFEKTPQYHRLLKYIKKHFISNDEKAEWLCDDIQLIGQVDRNMQDVMYQFDRRQIEFKDINQLNDIIQLVKELFNATRIWENNGYTPNELFEKFEKPGLDEGSLSTLELHPSFVQTPSNAHKIGRNDPCPCGSGKKYKKCCLGKVGM</sequence>
<comment type="caution">
    <text evidence="1">The sequence shown here is derived from an EMBL/GenBank/DDBJ whole genome shotgun (WGS) entry which is preliminary data.</text>
</comment>
<dbReference type="InterPro" id="IPR004027">
    <property type="entry name" value="SEC_C_motif"/>
</dbReference>
<name>A0A1L8QMZ6_9ENTE</name>
<dbReference type="SUPFAM" id="SSF103642">
    <property type="entry name" value="Sec-C motif"/>
    <property type="match status" value="1"/>
</dbReference>
<organism evidence="1 2">
    <name type="scientific">Enterococcus aquimarinus</name>
    <dbReference type="NCBI Taxonomy" id="328396"/>
    <lineage>
        <taxon>Bacteria</taxon>
        <taxon>Bacillati</taxon>
        <taxon>Bacillota</taxon>
        <taxon>Bacilli</taxon>
        <taxon>Lactobacillales</taxon>
        <taxon>Enterococcaceae</taxon>
        <taxon>Enterococcus</taxon>
    </lineage>
</organism>
<dbReference type="AlphaFoldDB" id="A0A1L8QMZ6"/>
<dbReference type="STRING" id="328396.RU93_GL001366"/>
<evidence type="ECO:0000313" key="1">
    <source>
        <dbReference type="EMBL" id="OJG08847.1"/>
    </source>
</evidence>
<proteinExistence type="predicted"/>
<dbReference type="RefSeq" id="WP_084131453.1">
    <property type="nucleotide sequence ID" value="NZ_JXKD01000028.1"/>
</dbReference>
<reference evidence="1 2" key="1">
    <citation type="submission" date="2014-12" db="EMBL/GenBank/DDBJ databases">
        <title>Draft genome sequences of 29 type strains of Enterococci.</title>
        <authorList>
            <person name="Zhong Z."/>
            <person name="Sun Z."/>
            <person name="Liu W."/>
            <person name="Zhang W."/>
            <person name="Zhang H."/>
        </authorList>
    </citation>
    <scope>NUCLEOTIDE SEQUENCE [LARGE SCALE GENOMIC DNA]</scope>
    <source>
        <strain evidence="1 2">DSM 17690</strain>
    </source>
</reference>
<keyword evidence="2" id="KW-1185">Reference proteome</keyword>
<dbReference type="OrthoDB" id="9814022at2"/>